<dbReference type="AlphaFoldDB" id="A0AAV9JXN3"/>
<dbReference type="EMBL" id="JAVFHQ010000002">
    <property type="protein sequence ID" value="KAK4550317.1"/>
    <property type="molecule type" value="Genomic_DNA"/>
</dbReference>
<gene>
    <name evidence="1" type="ORF">LTR36_003284</name>
</gene>
<protein>
    <submittedName>
        <fullName evidence="1">Uncharacterized protein</fullName>
    </submittedName>
</protein>
<name>A0AAV9JXN3_9PEZI</name>
<dbReference type="Proteomes" id="UP001324427">
    <property type="component" value="Unassembled WGS sequence"/>
</dbReference>
<evidence type="ECO:0000313" key="2">
    <source>
        <dbReference type="Proteomes" id="UP001324427"/>
    </source>
</evidence>
<accession>A0AAV9JXN3</accession>
<proteinExistence type="predicted"/>
<comment type="caution">
    <text evidence="1">The sequence shown here is derived from an EMBL/GenBank/DDBJ whole genome shotgun (WGS) entry which is preliminary data.</text>
</comment>
<sequence>MQVAEVLSDLTSLQVCDPKAALALVTARPNDANTAEAGVLARHEDSDADLKRAKDLLELHATVKVAHQDGTDKELNHARAAVERVLREL</sequence>
<reference evidence="1 2" key="1">
    <citation type="submission" date="2021-11" db="EMBL/GenBank/DDBJ databases">
        <title>Black yeast isolated from Biological Soil Crust.</title>
        <authorList>
            <person name="Kurbessoian T."/>
        </authorList>
    </citation>
    <scope>NUCLEOTIDE SEQUENCE [LARGE SCALE GENOMIC DNA]</scope>
    <source>
        <strain evidence="1 2">CCFEE 5522</strain>
    </source>
</reference>
<keyword evidence="2" id="KW-1185">Reference proteome</keyword>
<organism evidence="1 2">
    <name type="scientific">Oleoguttula mirabilis</name>
    <dbReference type="NCBI Taxonomy" id="1507867"/>
    <lineage>
        <taxon>Eukaryota</taxon>
        <taxon>Fungi</taxon>
        <taxon>Dikarya</taxon>
        <taxon>Ascomycota</taxon>
        <taxon>Pezizomycotina</taxon>
        <taxon>Dothideomycetes</taxon>
        <taxon>Dothideomycetidae</taxon>
        <taxon>Mycosphaerellales</taxon>
        <taxon>Teratosphaeriaceae</taxon>
        <taxon>Oleoguttula</taxon>
    </lineage>
</organism>
<evidence type="ECO:0000313" key="1">
    <source>
        <dbReference type="EMBL" id="KAK4550317.1"/>
    </source>
</evidence>